<evidence type="ECO:0000313" key="3">
    <source>
        <dbReference type="EMBL" id="KAL3079224.1"/>
    </source>
</evidence>
<accession>A0ABD2IGI4</accession>
<name>A0ABD2IGI4_9BILA</name>
<feature type="signal peptide" evidence="1">
    <location>
        <begin position="1"/>
        <end position="21"/>
    </location>
</feature>
<dbReference type="InterPro" id="IPR036928">
    <property type="entry name" value="AS_sf"/>
</dbReference>
<dbReference type="InterPro" id="IPR052739">
    <property type="entry name" value="FAAH2"/>
</dbReference>
<evidence type="ECO:0000256" key="1">
    <source>
        <dbReference type="SAM" id="SignalP"/>
    </source>
</evidence>
<dbReference type="PANTHER" id="PTHR43372:SF4">
    <property type="entry name" value="FATTY-ACID AMIDE HYDROLASE 2"/>
    <property type="match status" value="1"/>
</dbReference>
<reference evidence="3 4" key="1">
    <citation type="submission" date="2024-10" db="EMBL/GenBank/DDBJ databases">
        <authorList>
            <person name="Kim D."/>
        </authorList>
    </citation>
    <scope>NUCLEOTIDE SEQUENCE [LARGE SCALE GENOMIC DNA]</scope>
    <source>
        <strain evidence="3">BH-2024</strain>
    </source>
</reference>
<dbReference type="SUPFAM" id="SSF75304">
    <property type="entry name" value="Amidase signature (AS) enzymes"/>
    <property type="match status" value="1"/>
</dbReference>
<dbReference type="EMBL" id="JBICBT010001192">
    <property type="protein sequence ID" value="KAL3079224.1"/>
    <property type="molecule type" value="Genomic_DNA"/>
</dbReference>
<dbReference type="InterPro" id="IPR023631">
    <property type="entry name" value="Amidase_dom"/>
</dbReference>
<proteinExistence type="predicted"/>
<comment type="caution">
    <text evidence="3">The sequence shown here is derived from an EMBL/GenBank/DDBJ whole genome shotgun (WGS) entry which is preliminary data.</text>
</comment>
<evidence type="ECO:0000259" key="2">
    <source>
        <dbReference type="Pfam" id="PF01425"/>
    </source>
</evidence>
<evidence type="ECO:0000313" key="4">
    <source>
        <dbReference type="Proteomes" id="UP001620626"/>
    </source>
</evidence>
<keyword evidence="1" id="KW-0732">Signal</keyword>
<dbReference type="PANTHER" id="PTHR43372">
    <property type="entry name" value="FATTY-ACID AMIDE HYDROLASE"/>
    <property type="match status" value="1"/>
</dbReference>
<dbReference type="Proteomes" id="UP001620626">
    <property type="component" value="Unassembled WGS sequence"/>
</dbReference>
<dbReference type="Gene3D" id="3.90.1300.10">
    <property type="entry name" value="Amidase signature (AS) domain"/>
    <property type="match status" value="1"/>
</dbReference>
<feature type="chain" id="PRO_5044866558" description="Amidase domain-containing protein" evidence="1">
    <location>
        <begin position="22"/>
        <end position="647"/>
    </location>
</feature>
<organism evidence="3 4">
    <name type="scientific">Heterodera trifolii</name>
    <dbReference type="NCBI Taxonomy" id="157864"/>
    <lineage>
        <taxon>Eukaryota</taxon>
        <taxon>Metazoa</taxon>
        <taxon>Ecdysozoa</taxon>
        <taxon>Nematoda</taxon>
        <taxon>Chromadorea</taxon>
        <taxon>Rhabditida</taxon>
        <taxon>Tylenchina</taxon>
        <taxon>Tylenchomorpha</taxon>
        <taxon>Tylenchoidea</taxon>
        <taxon>Heteroderidae</taxon>
        <taxon>Heteroderinae</taxon>
        <taxon>Heterodera</taxon>
    </lineage>
</organism>
<dbReference type="AlphaFoldDB" id="A0ABD2IGI4"/>
<dbReference type="Pfam" id="PF01425">
    <property type="entry name" value="Amidase"/>
    <property type="match status" value="1"/>
</dbReference>
<gene>
    <name evidence="3" type="ORF">niasHT_037611</name>
</gene>
<feature type="domain" description="Amidase" evidence="2">
    <location>
        <begin position="121"/>
        <end position="556"/>
    </location>
</feature>
<protein>
    <recommendedName>
        <fullName evidence="2">Amidase domain-containing protein</fullName>
    </recommendedName>
</protein>
<sequence length="647" mass="71736">MVFRLGLLLVLLVCLVHMASSKIAEDDYCGVEDHPYNNLPKNVSMGCKSVDWRRYKFIHEYYAVLRFLVNCYYMLVDAIFELINWFEPMQTVGWLNASQLLFIPAHQAAAMIREGNLTAVELITAYVDRLKEVNPMINAIAHKNYGHSLKLAREVDTELARMDESERKKLAFSKPLYGVPFTTKNNLNVKGFVTVAGSKYLLKGSPRATETAPIVQRMMDAGAILIAISTLPNMAMSYAGDDSAYGVTNNPHDTRRITGGSSAGEGALIGAGASLCGIGNDIGGSVRIPAAMNGIFALKPTTVPDHVVPTEGILPKSLFYKPALNMLSNGPMCRYASDLPLALAVMAGKKVDAFQQDVDFSKVKVFYMDDLNVLLAQELQPAQQLPVKMVKSYFELKHNVTVQRVEFPLMSRILELFYADPWSEGIPSYEELKQTYYDIQAGVANATHLGLQIELLKRFLAPKSENEREFVLLKKEKLRKQVANLLGKNGLLVSPVWPTTVPFHHQEPFAVFNIKYTMIANVLGFPALAAPMYKNRQTNMPESVQLMAAPFNEALLIAAAQELERIFGGWVKPSPANIFMCGSARRGQRAPKKKPQQSLLISMTHSANQEEVEGTPHETNNIKYSFSSYCWFLSFAVAAAAAATEGN</sequence>
<keyword evidence="4" id="KW-1185">Reference proteome</keyword>